<sequence length="232" mass="27324">MAPKLPITLNHAKLSTSVHALCHALLKVWLLAWPLAFPGGMALLQNCRCATHSEKGLIARMRKSILRMCAYWRPARADGDDVVYRHYRTPEEEDEYWRSSGMMREALRASDAGRDGSDVPLVRYYTPKLLPAYRDHDEVEEDPEAREVYVAPRAFCKWHRMVFRGPMHPTLNEAQEQIRYYSSRDRREILRISRLLCDEQVFRKRRTWTPHFARTWRDWLNRKGPDVAIVFA</sequence>
<reference evidence="1 2" key="1">
    <citation type="journal article" date="2018" name="Biotechnol. Biofuels">
        <title>Integrative visual omics of the white-rot fungus Polyporus brumalis exposes the biotechnological potential of its oxidative enzymes for delignifying raw plant biomass.</title>
        <authorList>
            <person name="Miyauchi S."/>
            <person name="Rancon A."/>
            <person name="Drula E."/>
            <person name="Hage H."/>
            <person name="Chaduli D."/>
            <person name="Favel A."/>
            <person name="Grisel S."/>
            <person name="Henrissat B."/>
            <person name="Herpoel-Gimbert I."/>
            <person name="Ruiz-Duenas F.J."/>
            <person name="Chevret D."/>
            <person name="Hainaut M."/>
            <person name="Lin J."/>
            <person name="Wang M."/>
            <person name="Pangilinan J."/>
            <person name="Lipzen A."/>
            <person name="Lesage-Meessen L."/>
            <person name="Navarro D."/>
            <person name="Riley R."/>
            <person name="Grigoriev I.V."/>
            <person name="Zhou S."/>
            <person name="Raouche S."/>
            <person name="Rosso M.N."/>
        </authorList>
    </citation>
    <scope>NUCLEOTIDE SEQUENCE [LARGE SCALE GENOMIC DNA]</scope>
    <source>
        <strain evidence="1 2">BRFM 1820</strain>
    </source>
</reference>
<evidence type="ECO:0000313" key="1">
    <source>
        <dbReference type="EMBL" id="RDX43049.1"/>
    </source>
</evidence>
<organism evidence="1 2">
    <name type="scientific">Lentinus brumalis</name>
    <dbReference type="NCBI Taxonomy" id="2498619"/>
    <lineage>
        <taxon>Eukaryota</taxon>
        <taxon>Fungi</taxon>
        <taxon>Dikarya</taxon>
        <taxon>Basidiomycota</taxon>
        <taxon>Agaricomycotina</taxon>
        <taxon>Agaricomycetes</taxon>
        <taxon>Polyporales</taxon>
        <taxon>Polyporaceae</taxon>
        <taxon>Lentinus</taxon>
    </lineage>
</organism>
<proteinExistence type="predicted"/>
<evidence type="ECO:0000313" key="2">
    <source>
        <dbReference type="Proteomes" id="UP000256964"/>
    </source>
</evidence>
<dbReference type="Proteomes" id="UP000256964">
    <property type="component" value="Unassembled WGS sequence"/>
</dbReference>
<dbReference type="OrthoDB" id="3243439at2759"/>
<protein>
    <submittedName>
        <fullName evidence="1">Uncharacterized protein</fullName>
    </submittedName>
</protein>
<name>A0A371CS23_9APHY</name>
<dbReference type="EMBL" id="KZ857471">
    <property type="protein sequence ID" value="RDX43049.1"/>
    <property type="molecule type" value="Genomic_DNA"/>
</dbReference>
<dbReference type="AlphaFoldDB" id="A0A371CS23"/>
<keyword evidence="2" id="KW-1185">Reference proteome</keyword>
<accession>A0A371CS23</accession>
<gene>
    <name evidence="1" type="ORF">OH76DRAFT_1242892</name>
</gene>